<dbReference type="Pfam" id="PF02954">
    <property type="entry name" value="HTH_8"/>
    <property type="match status" value="1"/>
</dbReference>
<dbReference type="PANTHER" id="PTHR31862">
    <property type="entry name" value="UPF0261 DOMAIN PROTEIN (AFU_ORTHOLOGUE AFUA_1G10120)"/>
    <property type="match status" value="1"/>
</dbReference>
<feature type="domain" description="Sigma-54 factor interaction" evidence="6">
    <location>
        <begin position="280"/>
        <end position="503"/>
    </location>
</feature>
<dbReference type="PRINTS" id="PR01590">
    <property type="entry name" value="HTHFIS"/>
</dbReference>
<organism evidence="7 8">
    <name type="scientific">Pseudovibrio exalbescens</name>
    <dbReference type="NCBI Taxonomy" id="197461"/>
    <lineage>
        <taxon>Bacteria</taxon>
        <taxon>Pseudomonadati</taxon>
        <taxon>Pseudomonadota</taxon>
        <taxon>Alphaproteobacteria</taxon>
        <taxon>Hyphomicrobiales</taxon>
        <taxon>Stappiaceae</taxon>
        <taxon>Pseudovibrio</taxon>
    </lineage>
</organism>
<sequence>MSKQSNTSFIVGAAIGAGATARAAEAGGADFLVVLNAGRYRVRGAPSIACMLPTGNANQLVLDLIENEIAPQCTLPIYAGLSALNPEEDLGWLVQRAKSLGCFGVMNFPSVAHFSNEIGAVLQAHGYGFSREVALLQQARKAGLDAIAHVTTADQAEEAVQARVRSICFNYGWNAGGTTGIRPRIDLKEASVIASEVRRRIREVSPHARLLLEGGPIETAEDLTVILEASRADGYVGGSTLDRLPLETGLANQTLTFKNAVRDLEIRQSRRQTQLGALRQVGLHGASRAIVELSDKLAEFGRIQGPVIATGPAGTGRHRALEALAHLRGISRARLINLNSALMTPQQIKTKLFGRIDRGGTKGLLSYHSGAIVLQDLADLPKHLQKRLGLYLEHGEFSVGGERRRSTSNVPMFFVAREPVDQLVATGQLDPALAEQLQGRELALPPLCSRPEDIPSVLEEAMRDLSTDGKIPALAPLTMRRLRAYSWPGNLTEARNIAGQLLSGASSSLISEADVNALLEPEERRAGMSHLRSEREVILDALWRHGFNRSKTAAFLNVSRKTLYNKIQRYGLTRTVAD</sequence>
<dbReference type="InterPro" id="IPR009057">
    <property type="entry name" value="Homeodomain-like_sf"/>
</dbReference>
<evidence type="ECO:0000256" key="5">
    <source>
        <dbReference type="ARBA" id="ARBA00023163"/>
    </source>
</evidence>
<dbReference type="PROSITE" id="PS50045">
    <property type="entry name" value="SIGMA54_INTERACT_4"/>
    <property type="match status" value="1"/>
</dbReference>
<reference evidence="7 8" key="1">
    <citation type="submission" date="2016-03" db="EMBL/GenBank/DDBJ databases">
        <title>Genome sequence of Nesiotobacter sp. nov., a moderately halophilic alphaproteobacterium isolated from the Yellow Sea, China.</title>
        <authorList>
            <person name="Zhang G."/>
            <person name="Zhang R."/>
        </authorList>
    </citation>
    <scope>NUCLEOTIDE SEQUENCE [LARGE SCALE GENOMIC DNA]</scope>
    <source>
        <strain evidence="7 8">WB1-6</strain>
    </source>
</reference>
<proteinExistence type="predicted"/>
<dbReference type="GO" id="GO:0003824">
    <property type="term" value="F:catalytic activity"/>
    <property type="evidence" value="ECO:0007669"/>
    <property type="project" value="InterPro"/>
</dbReference>
<accession>A0A1U7JDB8</accession>
<dbReference type="Pfam" id="PF00158">
    <property type="entry name" value="Sigma54_activat"/>
    <property type="match status" value="1"/>
</dbReference>
<comment type="caution">
    <text evidence="7">The sequence shown here is derived from an EMBL/GenBank/DDBJ whole genome shotgun (WGS) entry which is preliminary data.</text>
</comment>
<evidence type="ECO:0000256" key="4">
    <source>
        <dbReference type="ARBA" id="ARBA00023015"/>
    </source>
</evidence>
<dbReference type="InterPro" id="IPR009215">
    <property type="entry name" value="TIM-br_IGPS-like"/>
</dbReference>
<dbReference type="InterPro" id="IPR013785">
    <property type="entry name" value="Aldolase_TIM"/>
</dbReference>
<dbReference type="SUPFAM" id="SSF46689">
    <property type="entry name" value="Homeodomain-like"/>
    <property type="match status" value="1"/>
</dbReference>
<dbReference type="EMBL" id="LVVZ01000041">
    <property type="protein sequence ID" value="OKL42672.1"/>
    <property type="molecule type" value="Genomic_DNA"/>
</dbReference>
<dbReference type="STRING" id="197461.A3843_18700"/>
<keyword evidence="5" id="KW-0804">Transcription</keyword>
<evidence type="ECO:0000313" key="7">
    <source>
        <dbReference type="EMBL" id="OKL42672.1"/>
    </source>
</evidence>
<evidence type="ECO:0000256" key="2">
    <source>
        <dbReference type="ARBA" id="ARBA00022840"/>
    </source>
</evidence>
<dbReference type="InterPro" id="IPR002078">
    <property type="entry name" value="Sigma_54_int"/>
</dbReference>
<keyword evidence="2" id="KW-0067">ATP-binding</keyword>
<dbReference type="SUPFAM" id="SSF51621">
    <property type="entry name" value="Phosphoenolpyruvate/pyruvate domain"/>
    <property type="match status" value="1"/>
</dbReference>
<dbReference type="PANTHER" id="PTHR31862:SF1">
    <property type="entry name" value="UPF0261 DOMAIN PROTEIN (AFU_ORTHOLOGUE AFUA_1G10120)"/>
    <property type="match status" value="1"/>
</dbReference>
<dbReference type="Pfam" id="PF09370">
    <property type="entry name" value="PEP_hydrolase"/>
    <property type="match status" value="1"/>
</dbReference>
<keyword evidence="8" id="KW-1185">Reference proteome</keyword>
<gene>
    <name evidence="7" type="ORF">A3843_18700</name>
</gene>
<dbReference type="SUPFAM" id="SSF52540">
    <property type="entry name" value="P-loop containing nucleoside triphosphate hydrolases"/>
    <property type="match status" value="1"/>
</dbReference>
<evidence type="ECO:0000256" key="3">
    <source>
        <dbReference type="ARBA" id="ARBA00023012"/>
    </source>
</evidence>
<keyword evidence="3" id="KW-0902">Two-component regulatory system</keyword>
<dbReference type="GO" id="GO:0005524">
    <property type="term" value="F:ATP binding"/>
    <property type="evidence" value="ECO:0007669"/>
    <property type="project" value="InterPro"/>
</dbReference>
<dbReference type="Pfam" id="PF25601">
    <property type="entry name" value="AAA_lid_14"/>
    <property type="match status" value="1"/>
</dbReference>
<name>A0A1U7JDB8_9HYPH</name>
<dbReference type="AlphaFoldDB" id="A0A1U7JDB8"/>
<dbReference type="InterPro" id="IPR051353">
    <property type="entry name" value="Tobamovirus_resist_UPF0261"/>
</dbReference>
<dbReference type="Gene3D" id="1.10.8.60">
    <property type="match status" value="1"/>
</dbReference>
<dbReference type="Proteomes" id="UP000185783">
    <property type="component" value="Unassembled WGS sequence"/>
</dbReference>
<dbReference type="InterPro" id="IPR015813">
    <property type="entry name" value="Pyrv/PenolPyrv_kinase-like_dom"/>
</dbReference>
<dbReference type="Gene3D" id="3.40.50.300">
    <property type="entry name" value="P-loop containing nucleotide triphosphate hydrolases"/>
    <property type="match status" value="1"/>
</dbReference>
<dbReference type="InterPro" id="IPR027417">
    <property type="entry name" value="P-loop_NTPase"/>
</dbReference>
<dbReference type="InterPro" id="IPR058031">
    <property type="entry name" value="AAA_lid_NorR"/>
</dbReference>
<dbReference type="GO" id="GO:0006355">
    <property type="term" value="P:regulation of DNA-templated transcription"/>
    <property type="evidence" value="ECO:0007669"/>
    <property type="project" value="InterPro"/>
</dbReference>
<dbReference type="GO" id="GO:0043565">
    <property type="term" value="F:sequence-specific DNA binding"/>
    <property type="evidence" value="ECO:0007669"/>
    <property type="project" value="InterPro"/>
</dbReference>
<keyword evidence="1" id="KW-0547">Nucleotide-binding</keyword>
<dbReference type="RefSeq" id="WP_028482709.1">
    <property type="nucleotide sequence ID" value="NZ_LVVZ01000041.1"/>
</dbReference>
<dbReference type="Gene3D" id="1.10.10.60">
    <property type="entry name" value="Homeodomain-like"/>
    <property type="match status" value="1"/>
</dbReference>
<dbReference type="Gene3D" id="3.20.20.70">
    <property type="entry name" value="Aldolase class I"/>
    <property type="match status" value="1"/>
</dbReference>
<dbReference type="InterPro" id="IPR002197">
    <property type="entry name" value="HTH_Fis"/>
</dbReference>
<evidence type="ECO:0000259" key="6">
    <source>
        <dbReference type="PROSITE" id="PS50045"/>
    </source>
</evidence>
<dbReference type="GO" id="GO:0000160">
    <property type="term" value="P:phosphorelay signal transduction system"/>
    <property type="evidence" value="ECO:0007669"/>
    <property type="project" value="UniProtKB-KW"/>
</dbReference>
<evidence type="ECO:0000313" key="8">
    <source>
        <dbReference type="Proteomes" id="UP000185783"/>
    </source>
</evidence>
<evidence type="ECO:0000256" key="1">
    <source>
        <dbReference type="ARBA" id="ARBA00022741"/>
    </source>
</evidence>
<keyword evidence="4" id="KW-0805">Transcription regulation</keyword>
<protein>
    <recommendedName>
        <fullName evidence="6">Sigma-54 factor interaction domain-containing protein</fullName>
    </recommendedName>
</protein>